<comment type="caution">
    <text evidence="2">The sequence shown here is derived from an EMBL/GenBank/DDBJ whole genome shotgun (WGS) entry which is preliminary data.</text>
</comment>
<dbReference type="AlphaFoldDB" id="A0AAP3SKP9"/>
<dbReference type="RefSeq" id="WP_008764935.1">
    <property type="nucleotide sequence ID" value="NZ_BAABXH010000001.1"/>
</dbReference>
<dbReference type="InterPro" id="IPR036736">
    <property type="entry name" value="ACP-like_sf"/>
</dbReference>
<gene>
    <name evidence="2" type="ORF">PO127_27310</name>
</gene>
<feature type="domain" description="Carrier" evidence="1">
    <location>
        <begin position="15"/>
        <end position="68"/>
    </location>
</feature>
<evidence type="ECO:0000313" key="3">
    <source>
        <dbReference type="Proteomes" id="UP001217776"/>
    </source>
</evidence>
<sequence>MKDKILEIINIIRISKELQPLKDIKSTDSLRDDIEFTSFDLAELTVRIEDEFDIDIFEDGLVSTVGEVYAKLIK</sequence>
<dbReference type="EMBL" id="JAQNVG010000103">
    <property type="protein sequence ID" value="MDC2239453.1"/>
    <property type="molecule type" value="Genomic_DNA"/>
</dbReference>
<protein>
    <submittedName>
        <fullName evidence="2">Phosphopantetheine-binding protein</fullName>
    </submittedName>
</protein>
<reference evidence="2" key="1">
    <citation type="submission" date="2022-10" db="EMBL/GenBank/DDBJ databases">
        <title>Human gut microbiome strain richness.</title>
        <authorList>
            <person name="Chen-Liaw A."/>
        </authorList>
    </citation>
    <scope>NUCLEOTIDE SEQUENCE</scope>
    <source>
        <strain evidence="2">1001283st1_A3_1001283B150304_161114</strain>
    </source>
</reference>
<dbReference type="Proteomes" id="UP001217776">
    <property type="component" value="Unassembled WGS sequence"/>
</dbReference>
<dbReference type="Pfam" id="PF00550">
    <property type="entry name" value="PP-binding"/>
    <property type="match status" value="1"/>
</dbReference>
<accession>A0AAP3SKP9</accession>
<name>A0AAP3SKP9_BACT4</name>
<dbReference type="Gene3D" id="1.10.1200.10">
    <property type="entry name" value="ACP-like"/>
    <property type="match status" value="1"/>
</dbReference>
<evidence type="ECO:0000313" key="2">
    <source>
        <dbReference type="EMBL" id="MDC2239453.1"/>
    </source>
</evidence>
<organism evidence="2 3">
    <name type="scientific">Bacteroides thetaiotaomicron</name>
    <dbReference type="NCBI Taxonomy" id="818"/>
    <lineage>
        <taxon>Bacteria</taxon>
        <taxon>Pseudomonadati</taxon>
        <taxon>Bacteroidota</taxon>
        <taxon>Bacteroidia</taxon>
        <taxon>Bacteroidales</taxon>
        <taxon>Bacteroidaceae</taxon>
        <taxon>Bacteroides</taxon>
    </lineage>
</organism>
<dbReference type="SUPFAM" id="SSF47336">
    <property type="entry name" value="ACP-like"/>
    <property type="match status" value="1"/>
</dbReference>
<proteinExistence type="predicted"/>
<dbReference type="InterPro" id="IPR009081">
    <property type="entry name" value="PP-bd_ACP"/>
</dbReference>
<evidence type="ECO:0000259" key="1">
    <source>
        <dbReference type="Pfam" id="PF00550"/>
    </source>
</evidence>